<keyword evidence="1" id="KW-1133">Transmembrane helix</keyword>
<dbReference type="InterPro" id="IPR021215">
    <property type="entry name" value="DUF2752"/>
</dbReference>
<feature type="transmembrane region" description="Helical" evidence="1">
    <location>
        <begin position="76"/>
        <end position="94"/>
    </location>
</feature>
<name>A0ABS0EM81_9FLAO</name>
<dbReference type="RefSeq" id="WP_195871797.1">
    <property type="nucleotide sequence ID" value="NZ_JADOET010000009.1"/>
</dbReference>
<evidence type="ECO:0000313" key="2">
    <source>
        <dbReference type="EMBL" id="MBF8150540.1"/>
    </source>
</evidence>
<reference evidence="2 3" key="1">
    <citation type="submission" date="2020-11" db="EMBL/GenBank/DDBJ databases">
        <title>Winogradskyella marina sp. nov., isolated from marine sediment.</title>
        <authorList>
            <person name="Bo J."/>
            <person name="Wang S."/>
            <person name="Song X."/>
            <person name="Du Z."/>
        </authorList>
    </citation>
    <scope>NUCLEOTIDE SEQUENCE [LARGE SCALE GENOMIC DNA]</scope>
    <source>
        <strain evidence="2 3">F6397</strain>
    </source>
</reference>
<keyword evidence="1" id="KW-0812">Transmembrane</keyword>
<evidence type="ECO:0000256" key="1">
    <source>
        <dbReference type="SAM" id="Phobius"/>
    </source>
</evidence>
<feature type="transmembrane region" description="Helical" evidence="1">
    <location>
        <begin position="46"/>
        <end position="64"/>
    </location>
</feature>
<dbReference type="Pfam" id="PF10825">
    <property type="entry name" value="DUF2752"/>
    <property type="match status" value="1"/>
</dbReference>
<keyword evidence="3" id="KW-1185">Reference proteome</keyword>
<protein>
    <submittedName>
        <fullName evidence="2">DUF2752 domain-containing protein</fullName>
    </submittedName>
</protein>
<evidence type="ECO:0000313" key="3">
    <source>
        <dbReference type="Proteomes" id="UP000611215"/>
    </source>
</evidence>
<dbReference type="Proteomes" id="UP000611215">
    <property type="component" value="Unassembled WGS sequence"/>
</dbReference>
<gene>
    <name evidence="2" type="ORF">ITJ86_11570</name>
</gene>
<organism evidence="2 3">
    <name type="scientific">Winogradskyella marina</name>
    <dbReference type="NCBI Taxonomy" id="2785530"/>
    <lineage>
        <taxon>Bacteria</taxon>
        <taxon>Pseudomonadati</taxon>
        <taxon>Bacteroidota</taxon>
        <taxon>Flavobacteriia</taxon>
        <taxon>Flavobacteriales</taxon>
        <taxon>Flavobacteriaceae</taxon>
        <taxon>Winogradskyella</taxon>
    </lineage>
</organism>
<dbReference type="EMBL" id="JADOET010000009">
    <property type="protein sequence ID" value="MBF8150540.1"/>
    <property type="molecule type" value="Genomic_DNA"/>
</dbReference>
<comment type="caution">
    <text evidence="2">The sequence shown here is derived from an EMBL/GenBank/DDBJ whole genome shotgun (WGS) entry which is preliminary data.</text>
</comment>
<proteinExistence type="predicted"/>
<keyword evidence="1" id="KW-0472">Membrane</keyword>
<accession>A0ABS0EM81</accession>
<sequence>MKLLTKGLNDYMLPCMWKQTFNIDCMGCGMQRSIALILDGDFVAAFYMYPAIYSLIAMFSYLLLHLKFQFKNGHRIIFGLFLLNISIIVVSFIFKTFLTN</sequence>